<reference evidence="2" key="1">
    <citation type="submission" date="2023-04" db="EMBL/GenBank/DDBJ databases">
        <title>Phytophthora lilii NBRC 32176.</title>
        <authorList>
            <person name="Ichikawa N."/>
            <person name="Sato H."/>
            <person name="Tonouchi N."/>
        </authorList>
    </citation>
    <scope>NUCLEOTIDE SEQUENCE</scope>
    <source>
        <strain evidence="2">NBRC 32176</strain>
    </source>
</reference>
<evidence type="ECO:0000313" key="3">
    <source>
        <dbReference type="Proteomes" id="UP001165083"/>
    </source>
</evidence>
<gene>
    <name evidence="2" type="ORF">Plil01_001423400</name>
</gene>
<feature type="region of interest" description="Disordered" evidence="1">
    <location>
        <begin position="283"/>
        <end position="316"/>
    </location>
</feature>
<evidence type="ECO:0000256" key="1">
    <source>
        <dbReference type="SAM" id="MobiDB-lite"/>
    </source>
</evidence>
<keyword evidence="3" id="KW-1185">Reference proteome</keyword>
<dbReference type="AlphaFoldDB" id="A0A9W7CHT9"/>
<feature type="region of interest" description="Disordered" evidence="1">
    <location>
        <begin position="76"/>
        <end position="100"/>
    </location>
</feature>
<comment type="caution">
    <text evidence="2">The sequence shown here is derived from an EMBL/GenBank/DDBJ whole genome shotgun (WGS) entry which is preliminary data.</text>
</comment>
<feature type="compositionally biased region" description="Polar residues" evidence="1">
    <location>
        <begin position="78"/>
        <end position="98"/>
    </location>
</feature>
<protein>
    <submittedName>
        <fullName evidence="2">Unnamed protein product</fullName>
    </submittedName>
</protein>
<sequence length="360" mass="39987">MSARFLSKREPHHNPVDPVVGVYDGGVHRNANKVVKSGAASQDDVLYKYTLVLQRNLQPARNWLKSTLPPIISRASPAMSSSTVPTKARLTKSQNRSVPTRRGIEHDVTAAPVPGRNIKPKLNPKLITIEKFSSAIRDGYLDAGAYEWLERVKENIADAETFNDRTWLEQAKCSALTSSLIGRASTWYLRSRDALLRASTTKLPLESYDEYTHRLSRIAAGLNRGRINNYTEQQALSTSINHAYRRFRDALLAQLDVEAEVATEELERAIDLLSRLAGLDGRMSRKPYKPSSHDASNMGKKPRTGSAAITAANSQQSRRIVTISPMRSERSVTNAVKLPSSMTATWLSSIVKPKLTPARD</sequence>
<evidence type="ECO:0000313" key="2">
    <source>
        <dbReference type="EMBL" id="GMF33411.1"/>
    </source>
</evidence>
<organism evidence="2 3">
    <name type="scientific">Phytophthora lilii</name>
    <dbReference type="NCBI Taxonomy" id="2077276"/>
    <lineage>
        <taxon>Eukaryota</taxon>
        <taxon>Sar</taxon>
        <taxon>Stramenopiles</taxon>
        <taxon>Oomycota</taxon>
        <taxon>Peronosporomycetes</taxon>
        <taxon>Peronosporales</taxon>
        <taxon>Peronosporaceae</taxon>
        <taxon>Phytophthora</taxon>
    </lineage>
</organism>
<name>A0A9W7CHT9_9STRA</name>
<dbReference type="OrthoDB" id="127432at2759"/>
<dbReference type="EMBL" id="BSXW01001075">
    <property type="protein sequence ID" value="GMF33411.1"/>
    <property type="molecule type" value="Genomic_DNA"/>
</dbReference>
<dbReference type="Proteomes" id="UP001165083">
    <property type="component" value="Unassembled WGS sequence"/>
</dbReference>
<accession>A0A9W7CHT9</accession>
<proteinExistence type="predicted"/>